<dbReference type="Gene3D" id="3.30.200.20">
    <property type="entry name" value="Phosphorylase Kinase, domain 1"/>
    <property type="match status" value="1"/>
</dbReference>
<keyword evidence="10" id="KW-1185">Reference proteome</keyword>
<evidence type="ECO:0000256" key="1">
    <source>
        <dbReference type="ARBA" id="ARBA00010165"/>
    </source>
</evidence>
<dbReference type="InterPro" id="IPR002575">
    <property type="entry name" value="Aminoglycoside_PTrfase"/>
</dbReference>
<keyword evidence="6 9" id="KW-0418">Kinase</keyword>
<dbReference type="InterPro" id="IPR009212">
    <property type="entry name" value="Methylthioribose_kinase"/>
</dbReference>
<dbReference type="STRING" id="1121307.CLCY_12c00320"/>
<organism evidence="9 10">
    <name type="scientific">Clostridium cylindrosporum DSM 605</name>
    <dbReference type="NCBI Taxonomy" id="1121307"/>
    <lineage>
        <taxon>Bacteria</taxon>
        <taxon>Bacillati</taxon>
        <taxon>Bacillota</taxon>
        <taxon>Clostridia</taxon>
        <taxon>Eubacteriales</taxon>
        <taxon>Clostridiaceae</taxon>
        <taxon>Clostridium</taxon>
    </lineage>
</organism>
<dbReference type="PANTHER" id="PTHR34273:SF2">
    <property type="entry name" value="METHYLTHIORIBOSE KINASE"/>
    <property type="match status" value="1"/>
</dbReference>
<dbReference type="InterPro" id="IPR011009">
    <property type="entry name" value="Kinase-like_dom_sf"/>
</dbReference>
<evidence type="ECO:0000313" key="9">
    <source>
        <dbReference type="EMBL" id="KMT22449.1"/>
    </source>
</evidence>
<comment type="similarity">
    <text evidence="1">Belongs to the methylthioribose kinase family.</text>
</comment>
<dbReference type="RefSeq" id="WP_048570013.1">
    <property type="nucleotide sequence ID" value="NZ_LFVU01000008.1"/>
</dbReference>
<sequence length="406" mass="46945">MGERFKVYEILNEKSVIDYVKVKLDYFTEESSLISTEIGDGNLNYVYRVVDTNTKKSIIIKQSTPEARISSDIKVSVDRNRIEYEMLSIQNKYAKGLVPEVYGYDNIMNLIIMEDLSDYNILRGELVSHKRFNNFSDNITDFLVNTLLLTSDVVLDSKEKKELQGKFINPDLCEITENYVYTYPFVEDESFVFPPMLEFVKEEIWGDKRLLLEISKLKFDFLTKGQALIHGDLHTGSIFVKEGSIKVIDPEFGFYGPIGYDLGNVIANLLFAYQNADKTIDNIGENEDYKIYIESLVKDIIYKFKLKFSEKWDEFITETSAKVDGFKEYYLNSILSDSFGVAGTEIIRRIVGIAKVKDITVILDNDKRAEAEKFLLTLGKRFILERDNFKGEEDFINALHEVEKQF</sequence>
<evidence type="ECO:0000256" key="3">
    <source>
        <dbReference type="ARBA" id="ARBA00012128"/>
    </source>
</evidence>
<evidence type="ECO:0000256" key="7">
    <source>
        <dbReference type="ARBA" id="ARBA00022840"/>
    </source>
</evidence>
<dbReference type="Pfam" id="PF01636">
    <property type="entry name" value="APH"/>
    <property type="match status" value="1"/>
</dbReference>
<evidence type="ECO:0000259" key="8">
    <source>
        <dbReference type="Pfam" id="PF01636"/>
    </source>
</evidence>
<dbReference type="EMBL" id="LFVU01000008">
    <property type="protein sequence ID" value="KMT22449.1"/>
    <property type="molecule type" value="Genomic_DNA"/>
</dbReference>
<accession>A0A0J8DDZ7</accession>
<keyword evidence="7" id="KW-0067">ATP-binding</keyword>
<gene>
    <name evidence="9" type="primary">mtnK</name>
    <name evidence="9" type="ORF">CLCY_12c00320</name>
</gene>
<comment type="caution">
    <text evidence="9">The sequence shown here is derived from an EMBL/GenBank/DDBJ whole genome shotgun (WGS) entry which is preliminary data.</text>
</comment>
<comment type="subunit">
    <text evidence="2">Homodimer.</text>
</comment>
<evidence type="ECO:0000313" key="10">
    <source>
        <dbReference type="Proteomes" id="UP000036756"/>
    </source>
</evidence>
<feature type="domain" description="Aminoglycoside phosphotransferase" evidence="8">
    <location>
        <begin position="226"/>
        <end position="268"/>
    </location>
</feature>
<dbReference type="SUPFAM" id="SSF56112">
    <property type="entry name" value="Protein kinase-like (PK-like)"/>
    <property type="match status" value="1"/>
</dbReference>
<dbReference type="GO" id="GO:0009086">
    <property type="term" value="P:methionine biosynthetic process"/>
    <property type="evidence" value="ECO:0007669"/>
    <property type="project" value="InterPro"/>
</dbReference>
<protein>
    <recommendedName>
        <fullName evidence="3">S-methyl-5-thioribose kinase</fullName>
        <ecNumber evidence="3">2.7.1.100</ecNumber>
    </recommendedName>
</protein>
<evidence type="ECO:0000256" key="5">
    <source>
        <dbReference type="ARBA" id="ARBA00022741"/>
    </source>
</evidence>
<reference evidence="9 10" key="1">
    <citation type="submission" date="2015-06" db="EMBL/GenBank/DDBJ databases">
        <title>Draft genome sequence of the purine-degrading Clostridium cylindrosporum HC-1 (DSM 605).</title>
        <authorList>
            <person name="Poehlein A."/>
            <person name="Schiel-Bengelsdorf B."/>
            <person name="Bengelsdorf F."/>
            <person name="Daniel R."/>
            <person name="Duerre P."/>
        </authorList>
    </citation>
    <scope>NUCLEOTIDE SEQUENCE [LARGE SCALE GENOMIC DNA]</scope>
    <source>
        <strain evidence="9 10">DSM 605</strain>
    </source>
</reference>
<keyword evidence="4 9" id="KW-0808">Transferase</keyword>
<dbReference type="Proteomes" id="UP000036756">
    <property type="component" value="Unassembled WGS sequence"/>
</dbReference>
<dbReference type="OrthoDB" id="9777791at2"/>
<dbReference type="GO" id="GO:0046522">
    <property type="term" value="F:S-methyl-5-thioribose kinase activity"/>
    <property type="evidence" value="ECO:0007669"/>
    <property type="project" value="UniProtKB-EC"/>
</dbReference>
<dbReference type="EC" id="2.7.1.100" evidence="3"/>
<dbReference type="PATRIC" id="fig|1121307.3.peg.248"/>
<dbReference type="AlphaFoldDB" id="A0A0J8DDZ7"/>
<dbReference type="PIRSF" id="PIRSF031134">
    <property type="entry name" value="MTRK"/>
    <property type="match status" value="1"/>
</dbReference>
<dbReference type="Gene3D" id="3.90.1200.10">
    <property type="match status" value="1"/>
</dbReference>
<evidence type="ECO:0000256" key="2">
    <source>
        <dbReference type="ARBA" id="ARBA00011738"/>
    </source>
</evidence>
<evidence type="ECO:0000256" key="6">
    <source>
        <dbReference type="ARBA" id="ARBA00022777"/>
    </source>
</evidence>
<dbReference type="PANTHER" id="PTHR34273">
    <property type="entry name" value="METHYLTHIORIBOSE KINASE"/>
    <property type="match status" value="1"/>
</dbReference>
<name>A0A0J8DDZ7_CLOCY</name>
<evidence type="ECO:0000256" key="4">
    <source>
        <dbReference type="ARBA" id="ARBA00022679"/>
    </source>
</evidence>
<dbReference type="NCBIfam" id="TIGR01767">
    <property type="entry name" value="MTRK"/>
    <property type="match status" value="1"/>
</dbReference>
<keyword evidence="5" id="KW-0547">Nucleotide-binding</keyword>
<proteinExistence type="inferred from homology"/>
<dbReference type="GO" id="GO:0005524">
    <property type="term" value="F:ATP binding"/>
    <property type="evidence" value="ECO:0007669"/>
    <property type="project" value="UniProtKB-KW"/>
</dbReference>